<dbReference type="Gene3D" id="3.30.450.20">
    <property type="entry name" value="PAS domain"/>
    <property type="match status" value="3"/>
</dbReference>
<evidence type="ECO:0000256" key="10">
    <source>
        <dbReference type="SAM" id="MobiDB-lite"/>
    </source>
</evidence>
<dbReference type="EC" id="2.7.13.3" evidence="2"/>
<gene>
    <name evidence="15" type="ORF">rosag_47400</name>
</gene>
<dbReference type="InterPro" id="IPR003018">
    <property type="entry name" value="GAF"/>
</dbReference>
<dbReference type="SUPFAM" id="SSF47384">
    <property type="entry name" value="Homodimeric domain of signal transducing histidine kinase"/>
    <property type="match status" value="1"/>
</dbReference>
<dbReference type="Pfam" id="PF13185">
    <property type="entry name" value="GAF_2"/>
    <property type="match status" value="1"/>
</dbReference>
<dbReference type="PROSITE" id="PS50113">
    <property type="entry name" value="PAC"/>
    <property type="match status" value="1"/>
</dbReference>
<dbReference type="CDD" id="cd00082">
    <property type="entry name" value="HisKA"/>
    <property type="match status" value="1"/>
</dbReference>
<feature type="domain" description="PAC" evidence="14">
    <location>
        <begin position="557"/>
        <end position="608"/>
    </location>
</feature>
<dbReference type="Gene3D" id="3.30.450.40">
    <property type="match status" value="1"/>
</dbReference>
<dbReference type="SMART" id="SM00065">
    <property type="entry name" value="GAF"/>
    <property type="match status" value="1"/>
</dbReference>
<dbReference type="InterPro" id="IPR011006">
    <property type="entry name" value="CheY-like_superfamily"/>
</dbReference>
<dbReference type="SMART" id="SM00387">
    <property type="entry name" value="HATPase_c"/>
    <property type="match status" value="1"/>
</dbReference>
<evidence type="ECO:0000313" key="15">
    <source>
        <dbReference type="EMBL" id="GLC28227.1"/>
    </source>
</evidence>
<dbReference type="SMART" id="SM00091">
    <property type="entry name" value="PAS"/>
    <property type="match status" value="3"/>
</dbReference>
<dbReference type="Pfam" id="PF00989">
    <property type="entry name" value="PAS"/>
    <property type="match status" value="1"/>
</dbReference>
<evidence type="ECO:0000259" key="14">
    <source>
        <dbReference type="PROSITE" id="PS50113"/>
    </source>
</evidence>
<dbReference type="InterPro" id="IPR036097">
    <property type="entry name" value="HisK_dim/P_sf"/>
</dbReference>
<dbReference type="Gene3D" id="3.30.565.10">
    <property type="entry name" value="Histidine kinase-like ATPase, C-terminal domain"/>
    <property type="match status" value="1"/>
</dbReference>
<dbReference type="PROSITE" id="PS50109">
    <property type="entry name" value="HIS_KIN"/>
    <property type="match status" value="1"/>
</dbReference>
<comment type="caution">
    <text evidence="15">The sequence shown here is derived from an EMBL/GenBank/DDBJ whole genome shotgun (WGS) entry which is preliminary data.</text>
</comment>
<evidence type="ECO:0000259" key="11">
    <source>
        <dbReference type="PROSITE" id="PS50109"/>
    </source>
</evidence>
<dbReference type="GO" id="GO:0000155">
    <property type="term" value="F:phosphorelay sensor kinase activity"/>
    <property type="evidence" value="ECO:0007669"/>
    <property type="project" value="InterPro"/>
</dbReference>
<dbReference type="EMBL" id="BRXS01000008">
    <property type="protein sequence ID" value="GLC28227.1"/>
    <property type="molecule type" value="Genomic_DNA"/>
</dbReference>
<dbReference type="NCBIfam" id="TIGR00229">
    <property type="entry name" value="sensory_box"/>
    <property type="match status" value="2"/>
</dbReference>
<dbReference type="InterPro" id="IPR013656">
    <property type="entry name" value="PAS_4"/>
</dbReference>
<name>A0AA37V4Q0_9BACT</name>
<dbReference type="InterPro" id="IPR000014">
    <property type="entry name" value="PAS"/>
</dbReference>
<dbReference type="Pfam" id="PF08448">
    <property type="entry name" value="PAS_4"/>
    <property type="match status" value="2"/>
</dbReference>
<dbReference type="Gene3D" id="1.10.287.130">
    <property type="match status" value="1"/>
</dbReference>
<dbReference type="InterPro" id="IPR003661">
    <property type="entry name" value="HisK_dim/P_dom"/>
</dbReference>
<evidence type="ECO:0000256" key="2">
    <source>
        <dbReference type="ARBA" id="ARBA00012438"/>
    </source>
</evidence>
<dbReference type="GO" id="GO:0006355">
    <property type="term" value="P:regulation of DNA-templated transcription"/>
    <property type="evidence" value="ECO:0007669"/>
    <property type="project" value="InterPro"/>
</dbReference>
<dbReference type="InterPro" id="IPR001789">
    <property type="entry name" value="Sig_transdc_resp-reg_receiver"/>
</dbReference>
<evidence type="ECO:0000256" key="1">
    <source>
        <dbReference type="ARBA" id="ARBA00000085"/>
    </source>
</evidence>
<dbReference type="Pfam" id="PF00072">
    <property type="entry name" value="Response_reg"/>
    <property type="match status" value="1"/>
</dbReference>
<keyword evidence="7" id="KW-0067">ATP-binding</keyword>
<evidence type="ECO:0000256" key="9">
    <source>
        <dbReference type="PROSITE-ProRule" id="PRU00169"/>
    </source>
</evidence>
<dbReference type="SMART" id="SM00086">
    <property type="entry name" value="PAC"/>
    <property type="match status" value="3"/>
</dbReference>
<accession>A0AA37V4Q0</accession>
<keyword evidence="5" id="KW-0547">Nucleotide-binding</keyword>
<reference evidence="15" key="1">
    <citation type="submission" date="2022-08" db="EMBL/GenBank/DDBJ databases">
        <title>Draft genome sequencing of Roseisolibacter agri AW1220.</title>
        <authorList>
            <person name="Tobiishi Y."/>
            <person name="Tonouchi A."/>
        </authorList>
    </citation>
    <scope>NUCLEOTIDE SEQUENCE</scope>
    <source>
        <strain evidence="15">AW1220</strain>
    </source>
</reference>
<dbReference type="PANTHER" id="PTHR43065:SF42">
    <property type="entry name" value="TWO-COMPONENT SENSOR PPRA"/>
    <property type="match status" value="1"/>
</dbReference>
<sequence length="992" mass="103337">MARLRIGPAAQPLSDSSAAGAERLSVGRPAAFWAGHPSGAATVGAPTTRTDPSADPSARVVVDSAALTQLLDGTTELVCAADADGWITYVNRAWRETLGYSAAEAAGLRLDDVVAPEHRACYASTAARRLAEGEAVDDLEAVLLTRDGRRIVCRGRAEPVMAGTPEARRCVGTRAYYRELAAQHEAEVRGARLLAMHDASADLVGTAAPDGRIEYLNAAGRRTLGLADDADVTTLRAATFLPPATLERLTVEGLPTAARDGRWTGDGAVLGADGVETPVSMVVVAHPSLRPGEPPHFSAVLRDVSERRRAERRSADQAAVLEMIAAGKAMPEVLAAVARLVEREAPGARCAVLRLDGDGRRLRHGAAPSLPDAFTAAVDGLVVGPGACTCGAAAFHRLPVVTEDIATDARWAPFRDAALAAGLRACWATPLLAPDGAVLGTFAVYRGAPGRPSDAHAPLIGAATHLLGIALERARAEQALVRGARYVRALIEHASDLMAVVDTDGVYRYVSPAHHRHLAYAPTALIGRDALALVHPDDAARVAAAFAEARATSGRTARVQYRFRHGDGSWRTLSSVGTNLLDDPAVAGVVVNSVDVTEQQALEAQLRQAQRMEAVGRLAGGVAHDINNLLTIISANTEFALRALPDVSPARPDLTAVAGAAARAAGLTRQLLNFSRRQVLRPEAVDLNAVVEDVARLLHRTLGADVALATDLAPGLGPVQADRGQLEQVLMNLVVNARDAMPAGGTITVTTGRERVDGRDAARRPGLSAGRYVALRVRDTGLGMDAATQAQIFEPFFTTKDLGQGTGLGLATVYDIAMQSGGHVYVDSAPGAGSTFTVLLPGGGAAVPPPPFAAADAELAVECGAVQGGAARGTILLVEDEAPIRGFVRRILDRGGYHVLEAGDGRAALRVAAAYQGPLHLVLTDVAMPEAGGEALLAGLRERRPSTRALLMSGYSVAAVARQGALAEGVGLLQKPFTADELLRAVREALGG</sequence>
<dbReference type="PROSITE" id="PS50112">
    <property type="entry name" value="PAS"/>
    <property type="match status" value="2"/>
</dbReference>
<feature type="domain" description="PAS" evidence="13">
    <location>
        <begin position="63"/>
        <end position="134"/>
    </location>
</feature>
<feature type="domain" description="Response regulatory" evidence="12">
    <location>
        <begin position="874"/>
        <end position="990"/>
    </location>
</feature>
<dbReference type="InterPro" id="IPR036890">
    <property type="entry name" value="HATPase_C_sf"/>
</dbReference>
<dbReference type="SUPFAM" id="SSF52172">
    <property type="entry name" value="CheY-like"/>
    <property type="match status" value="1"/>
</dbReference>
<evidence type="ECO:0000256" key="6">
    <source>
        <dbReference type="ARBA" id="ARBA00022777"/>
    </source>
</evidence>
<dbReference type="InterPro" id="IPR003594">
    <property type="entry name" value="HATPase_dom"/>
</dbReference>
<organism evidence="15 16">
    <name type="scientific">Roseisolibacter agri</name>
    <dbReference type="NCBI Taxonomy" id="2014610"/>
    <lineage>
        <taxon>Bacteria</taxon>
        <taxon>Pseudomonadati</taxon>
        <taxon>Gemmatimonadota</taxon>
        <taxon>Gemmatimonadia</taxon>
        <taxon>Gemmatimonadales</taxon>
        <taxon>Gemmatimonadaceae</taxon>
        <taxon>Roseisolibacter</taxon>
    </lineage>
</organism>
<feature type="domain" description="Histidine kinase" evidence="11">
    <location>
        <begin position="621"/>
        <end position="844"/>
    </location>
</feature>
<dbReference type="InterPro" id="IPR005467">
    <property type="entry name" value="His_kinase_dom"/>
</dbReference>
<keyword evidence="6" id="KW-0418">Kinase</keyword>
<dbReference type="InterPro" id="IPR035965">
    <property type="entry name" value="PAS-like_dom_sf"/>
</dbReference>
<dbReference type="PANTHER" id="PTHR43065">
    <property type="entry name" value="SENSOR HISTIDINE KINASE"/>
    <property type="match status" value="1"/>
</dbReference>
<evidence type="ECO:0000256" key="3">
    <source>
        <dbReference type="ARBA" id="ARBA00022553"/>
    </source>
</evidence>
<feature type="region of interest" description="Disordered" evidence="10">
    <location>
        <begin position="37"/>
        <end position="56"/>
    </location>
</feature>
<dbReference type="InterPro" id="IPR000700">
    <property type="entry name" value="PAS-assoc_C"/>
</dbReference>
<evidence type="ECO:0000259" key="12">
    <source>
        <dbReference type="PROSITE" id="PS50110"/>
    </source>
</evidence>
<keyword evidence="3 9" id="KW-0597">Phosphoprotein</keyword>
<evidence type="ECO:0000256" key="7">
    <source>
        <dbReference type="ARBA" id="ARBA00022840"/>
    </source>
</evidence>
<dbReference type="Proteomes" id="UP001161325">
    <property type="component" value="Unassembled WGS sequence"/>
</dbReference>
<feature type="modified residue" description="4-aspartylphosphate" evidence="9">
    <location>
        <position position="925"/>
    </location>
</feature>
<dbReference type="SMART" id="SM00388">
    <property type="entry name" value="HisKA"/>
    <property type="match status" value="1"/>
</dbReference>
<evidence type="ECO:0000256" key="8">
    <source>
        <dbReference type="ARBA" id="ARBA00023012"/>
    </source>
</evidence>
<dbReference type="SUPFAM" id="SSF55781">
    <property type="entry name" value="GAF domain-like"/>
    <property type="match status" value="1"/>
</dbReference>
<comment type="catalytic activity">
    <reaction evidence="1">
        <text>ATP + protein L-histidine = ADP + protein N-phospho-L-histidine.</text>
        <dbReference type="EC" id="2.7.13.3"/>
    </reaction>
</comment>
<feature type="domain" description="PAS" evidence="13">
    <location>
        <begin position="483"/>
        <end position="553"/>
    </location>
</feature>
<feature type="region of interest" description="Disordered" evidence="10">
    <location>
        <begin position="1"/>
        <end position="20"/>
    </location>
</feature>
<dbReference type="CDD" id="cd00130">
    <property type="entry name" value="PAS"/>
    <property type="match status" value="2"/>
</dbReference>
<dbReference type="InterPro" id="IPR001610">
    <property type="entry name" value="PAC"/>
</dbReference>
<dbReference type="Gene3D" id="3.40.50.2300">
    <property type="match status" value="1"/>
</dbReference>
<dbReference type="GO" id="GO:0005524">
    <property type="term" value="F:ATP binding"/>
    <property type="evidence" value="ECO:0007669"/>
    <property type="project" value="UniProtKB-KW"/>
</dbReference>
<dbReference type="PRINTS" id="PR00344">
    <property type="entry name" value="BCTRLSENSOR"/>
</dbReference>
<dbReference type="InterPro" id="IPR004358">
    <property type="entry name" value="Sig_transdc_His_kin-like_C"/>
</dbReference>
<dbReference type="Pfam" id="PF02518">
    <property type="entry name" value="HATPase_c"/>
    <property type="match status" value="1"/>
</dbReference>
<keyword evidence="4" id="KW-0808">Transferase</keyword>
<dbReference type="SMART" id="SM00448">
    <property type="entry name" value="REC"/>
    <property type="match status" value="1"/>
</dbReference>
<keyword evidence="16" id="KW-1185">Reference proteome</keyword>
<dbReference type="PROSITE" id="PS50110">
    <property type="entry name" value="RESPONSE_REGULATORY"/>
    <property type="match status" value="1"/>
</dbReference>
<proteinExistence type="predicted"/>
<evidence type="ECO:0000256" key="5">
    <source>
        <dbReference type="ARBA" id="ARBA00022741"/>
    </source>
</evidence>
<protein>
    <recommendedName>
        <fullName evidence="2">histidine kinase</fullName>
        <ecNumber evidence="2">2.7.13.3</ecNumber>
    </recommendedName>
</protein>
<dbReference type="AlphaFoldDB" id="A0AA37V4Q0"/>
<evidence type="ECO:0000313" key="16">
    <source>
        <dbReference type="Proteomes" id="UP001161325"/>
    </source>
</evidence>
<dbReference type="SUPFAM" id="SSF55785">
    <property type="entry name" value="PYP-like sensor domain (PAS domain)"/>
    <property type="match status" value="3"/>
</dbReference>
<keyword evidence="8" id="KW-0902">Two-component regulatory system</keyword>
<dbReference type="InterPro" id="IPR013767">
    <property type="entry name" value="PAS_fold"/>
</dbReference>
<dbReference type="SUPFAM" id="SSF55874">
    <property type="entry name" value="ATPase domain of HSP90 chaperone/DNA topoisomerase II/histidine kinase"/>
    <property type="match status" value="1"/>
</dbReference>
<evidence type="ECO:0000256" key="4">
    <source>
        <dbReference type="ARBA" id="ARBA00022679"/>
    </source>
</evidence>
<dbReference type="InterPro" id="IPR029016">
    <property type="entry name" value="GAF-like_dom_sf"/>
</dbReference>
<evidence type="ECO:0000259" key="13">
    <source>
        <dbReference type="PROSITE" id="PS50112"/>
    </source>
</evidence>